<sequence>MSSGFVSGGTVDNPVERDDEWHAAQKELAEKRRQKELQENAHDGKSLYEVLQANKAAKQDAFEEANRLKNQFRALDDSEAEFLDAVLESTRKQEETIRKDTLEQLDLFRKHQEEVERKALLEQNAGDPVTAEGAPQWGVNRKRKKGNEKDGGLLRGAKSRKASSGAAEMEPKKAVADELDSDKKANRTKEKTVAGRGSDSVAGKEAVKSPQALKPAGAASPPAKPTVPLSLGLGYASSDDDD</sequence>
<feature type="compositionally biased region" description="Basic and acidic residues" evidence="4">
    <location>
        <begin position="169"/>
        <end position="193"/>
    </location>
</feature>
<comment type="subcellular location">
    <subcellularLocation>
        <location evidence="1">Nucleus</location>
    </subcellularLocation>
</comment>
<dbReference type="AlphaFoldDB" id="A0A6A5Y0K4"/>
<dbReference type="InterPro" id="IPR019331">
    <property type="entry name" value="FAM192A/Fyv6_N"/>
</dbReference>
<keyword evidence="2" id="KW-0539">Nucleus</keyword>
<dbReference type="GeneID" id="54289067"/>
<dbReference type="PANTHER" id="PTHR13495:SF0">
    <property type="entry name" value="PSME3-INTERACTING PROTEIN"/>
    <property type="match status" value="1"/>
</dbReference>
<feature type="domain" description="FAM192A/Fyv6 N-terminal" evidence="5">
    <location>
        <begin position="5"/>
        <end position="109"/>
    </location>
</feature>
<keyword evidence="7" id="KW-1185">Reference proteome</keyword>
<evidence type="ECO:0000256" key="1">
    <source>
        <dbReference type="ARBA" id="ARBA00004123"/>
    </source>
</evidence>
<dbReference type="Pfam" id="PF10187">
    <property type="entry name" value="FAM192A_Fyv6_N"/>
    <property type="match status" value="1"/>
</dbReference>
<evidence type="ECO:0000256" key="3">
    <source>
        <dbReference type="SAM" id="Coils"/>
    </source>
</evidence>
<evidence type="ECO:0000313" key="7">
    <source>
        <dbReference type="Proteomes" id="UP000799778"/>
    </source>
</evidence>
<name>A0A6A5Y0K4_9PLEO</name>
<accession>A0A6A5Y0K4</accession>
<dbReference type="InterPro" id="IPR039845">
    <property type="entry name" value="FAM192A"/>
</dbReference>
<evidence type="ECO:0000313" key="6">
    <source>
        <dbReference type="EMBL" id="KAF2019068.1"/>
    </source>
</evidence>
<feature type="compositionally biased region" description="Low complexity" evidence="4">
    <location>
        <begin position="212"/>
        <end position="221"/>
    </location>
</feature>
<feature type="region of interest" description="Disordered" evidence="4">
    <location>
        <begin position="119"/>
        <end position="242"/>
    </location>
</feature>
<dbReference type="RefSeq" id="XP_033387407.1">
    <property type="nucleotide sequence ID" value="XM_033531670.1"/>
</dbReference>
<evidence type="ECO:0000256" key="4">
    <source>
        <dbReference type="SAM" id="MobiDB-lite"/>
    </source>
</evidence>
<reference evidence="6" key="1">
    <citation type="journal article" date="2020" name="Stud. Mycol.">
        <title>101 Dothideomycetes genomes: a test case for predicting lifestyles and emergence of pathogens.</title>
        <authorList>
            <person name="Haridas S."/>
            <person name="Albert R."/>
            <person name="Binder M."/>
            <person name="Bloem J."/>
            <person name="Labutti K."/>
            <person name="Salamov A."/>
            <person name="Andreopoulos B."/>
            <person name="Baker S."/>
            <person name="Barry K."/>
            <person name="Bills G."/>
            <person name="Bluhm B."/>
            <person name="Cannon C."/>
            <person name="Castanera R."/>
            <person name="Culley D."/>
            <person name="Daum C."/>
            <person name="Ezra D."/>
            <person name="Gonzalez J."/>
            <person name="Henrissat B."/>
            <person name="Kuo A."/>
            <person name="Liang C."/>
            <person name="Lipzen A."/>
            <person name="Lutzoni F."/>
            <person name="Magnuson J."/>
            <person name="Mondo S."/>
            <person name="Nolan M."/>
            <person name="Ohm R."/>
            <person name="Pangilinan J."/>
            <person name="Park H.-J."/>
            <person name="Ramirez L."/>
            <person name="Alfaro M."/>
            <person name="Sun H."/>
            <person name="Tritt A."/>
            <person name="Yoshinaga Y."/>
            <person name="Zwiers L.-H."/>
            <person name="Turgeon B."/>
            <person name="Goodwin S."/>
            <person name="Spatafora J."/>
            <person name="Crous P."/>
            <person name="Grigoriev I."/>
        </authorList>
    </citation>
    <scope>NUCLEOTIDE SEQUENCE</scope>
    <source>
        <strain evidence="6">CBS 175.79</strain>
    </source>
</reference>
<proteinExistence type="predicted"/>
<evidence type="ECO:0000259" key="5">
    <source>
        <dbReference type="Pfam" id="PF10187"/>
    </source>
</evidence>
<dbReference type="EMBL" id="ML978067">
    <property type="protein sequence ID" value="KAF2019068.1"/>
    <property type="molecule type" value="Genomic_DNA"/>
</dbReference>
<organism evidence="6 7">
    <name type="scientific">Aaosphaeria arxii CBS 175.79</name>
    <dbReference type="NCBI Taxonomy" id="1450172"/>
    <lineage>
        <taxon>Eukaryota</taxon>
        <taxon>Fungi</taxon>
        <taxon>Dikarya</taxon>
        <taxon>Ascomycota</taxon>
        <taxon>Pezizomycotina</taxon>
        <taxon>Dothideomycetes</taxon>
        <taxon>Pleosporomycetidae</taxon>
        <taxon>Pleosporales</taxon>
        <taxon>Pleosporales incertae sedis</taxon>
        <taxon>Aaosphaeria</taxon>
    </lineage>
</organism>
<gene>
    <name evidence="6" type="ORF">BU24DRAFT_458779</name>
</gene>
<dbReference type="OrthoDB" id="75807at2759"/>
<dbReference type="GO" id="GO:0005634">
    <property type="term" value="C:nucleus"/>
    <property type="evidence" value="ECO:0007669"/>
    <property type="project" value="UniProtKB-SubCell"/>
</dbReference>
<evidence type="ECO:0000256" key="2">
    <source>
        <dbReference type="ARBA" id="ARBA00023242"/>
    </source>
</evidence>
<dbReference type="PANTHER" id="PTHR13495">
    <property type="entry name" value="NEFA-INTERACTING NUCLEAR PROTEIN NIP30"/>
    <property type="match status" value="1"/>
</dbReference>
<dbReference type="Proteomes" id="UP000799778">
    <property type="component" value="Unassembled WGS sequence"/>
</dbReference>
<keyword evidence="3" id="KW-0175">Coiled coil</keyword>
<feature type="coiled-coil region" evidence="3">
    <location>
        <begin position="48"/>
        <end position="78"/>
    </location>
</feature>
<protein>
    <recommendedName>
        <fullName evidence="5">FAM192A/Fyv6 N-terminal domain-containing protein</fullName>
    </recommendedName>
</protein>